<dbReference type="Pfam" id="PF13560">
    <property type="entry name" value="HTH_31"/>
    <property type="match status" value="1"/>
</dbReference>
<evidence type="ECO:0000256" key="2">
    <source>
        <dbReference type="ARBA" id="ARBA00022737"/>
    </source>
</evidence>
<feature type="repeat" description="WD" evidence="3">
    <location>
        <begin position="927"/>
        <end position="968"/>
    </location>
</feature>
<proteinExistence type="predicted"/>
<feature type="repeat" description="WD" evidence="3">
    <location>
        <begin position="679"/>
        <end position="720"/>
    </location>
</feature>
<evidence type="ECO:0000259" key="4">
    <source>
        <dbReference type="SMART" id="SM00530"/>
    </source>
</evidence>
<dbReference type="InterPro" id="IPR049052">
    <property type="entry name" value="nSTAND1"/>
</dbReference>
<feature type="repeat" description="WD" evidence="3">
    <location>
        <begin position="721"/>
        <end position="762"/>
    </location>
</feature>
<feature type="repeat" description="WD" evidence="3">
    <location>
        <begin position="1185"/>
        <end position="1226"/>
    </location>
</feature>
<feature type="repeat" description="WD" evidence="3">
    <location>
        <begin position="1144"/>
        <end position="1184"/>
    </location>
</feature>
<dbReference type="InterPro" id="IPR019775">
    <property type="entry name" value="WD40_repeat_CS"/>
</dbReference>
<dbReference type="EMBL" id="BAAAZR010000001">
    <property type="protein sequence ID" value="GAA3790208.1"/>
    <property type="molecule type" value="Genomic_DNA"/>
</dbReference>
<name>A0ABP7HBJ8_9ACTN</name>
<dbReference type="Gene3D" id="2.130.10.10">
    <property type="entry name" value="YVTN repeat-like/Quinoprotein amine dehydrogenase"/>
    <property type="match status" value="5"/>
</dbReference>
<keyword evidence="6" id="KW-1185">Reference proteome</keyword>
<dbReference type="SMART" id="SM00530">
    <property type="entry name" value="HTH_XRE"/>
    <property type="match status" value="1"/>
</dbReference>
<dbReference type="InterPro" id="IPR020472">
    <property type="entry name" value="WD40_PAC1"/>
</dbReference>
<dbReference type="PANTHER" id="PTHR19879:SF9">
    <property type="entry name" value="TRANSCRIPTION INITIATION FACTOR TFIID SUBUNIT 5"/>
    <property type="match status" value="1"/>
</dbReference>
<dbReference type="Proteomes" id="UP001500888">
    <property type="component" value="Unassembled WGS sequence"/>
</dbReference>
<dbReference type="SMART" id="SM00320">
    <property type="entry name" value="WD40"/>
    <property type="match status" value="14"/>
</dbReference>
<dbReference type="SUPFAM" id="SSF52540">
    <property type="entry name" value="P-loop containing nucleoside triphosphate hydrolases"/>
    <property type="match status" value="1"/>
</dbReference>
<dbReference type="InterPro" id="IPR015943">
    <property type="entry name" value="WD40/YVTN_repeat-like_dom_sf"/>
</dbReference>
<organism evidence="5 6">
    <name type="scientific">Sphaerisporangium flaviroseum</name>
    <dbReference type="NCBI Taxonomy" id="509199"/>
    <lineage>
        <taxon>Bacteria</taxon>
        <taxon>Bacillati</taxon>
        <taxon>Actinomycetota</taxon>
        <taxon>Actinomycetes</taxon>
        <taxon>Streptosporangiales</taxon>
        <taxon>Streptosporangiaceae</taxon>
        <taxon>Sphaerisporangium</taxon>
    </lineage>
</organism>
<dbReference type="PROSITE" id="PS50294">
    <property type="entry name" value="WD_REPEATS_REGION"/>
    <property type="match status" value="12"/>
</dbReference>
<dbReference type="Pfam" id="PF20703">
    <property type="entry name" value="nSTAND1"/>
    <property type="match status" value="1"/>
</dbReference>
<protein>
    <recommendedName>
        <fullName evidence="4">HTH cro/C1-type domain-containing protein</fullName>
    </recommendedName>
</protein>
<dbReference type="InterPro" id="IPR027417">
    <property type="entry name" value="P-loop_NTPase"/>
</dbReference>
<feature type="repeat" description="WD" evidence="3">
    <location>
        <begin position="889"/>
        <end position="921"/>
    </location>
</feature>
<dbReference type="InterPro" id="IPR001387">
    <property type="entry name" value="Cro/C1-type_HTH"/>
</dbReference>
<feature type="repeat" description="WD" evidence="3">
    <location>
        <begin position="1102"/>
        <end position="1143"/>
    </location>
</feature>
<evidence type="ECO:0000313" key="5">
    <source>
        <dbReference type="EMBL" id="GAA3790208.1"/>
    </source>
</evidence>
<dbReference type="InterPro" id="IPR036322">
    <property type="entry name" value="WD40_repeat_dom_sf"/>
</dbReference>
<dbReference type="SUPFAM" id="SSF50978">
    <property type="entry name" value="WD40 repeat-like"/>
    <property type="match status" value="2"/>
</dbReference>
<feature type="domain" description="HTH cro/C1-type" evidence="4">
    <location>
        <begin position="22"/>
        <end position="78"/>
    </location>
</feature>
<accession>A0ABP7HBJ8</accession>
<feature type="repeat" description="WD" evidence="3">
    <location>
        <begin position="805"/>
        <end position="846"/>
    </location>
</feature>
<feature type="repeat" description="WD" evidence="3">
    <location>
        <begin position="637"/>
        <end position="678"/>
    </location>
</feature>
<evidence type="ECO:0000313" key="6">
    <source>
        <dbReference type="Proteomes" id="UP001500888"/>
    </source>
</evidence>
<dbReference type="PROSITE" id="PS50082">
    <property type="entry name" value="WD_REPEATS_2"/>
    <property type="match status" value="13"/>
</dbReference>
<evidence type="ECO:0000256" key="1">
    <source>
        <dbReference type="ARBA" id="ARBA00022574"/>
    </source>
</evidence>
<comment type="caution">
    <text evidence="5">The sequence shown here is derived from an EMBL/GenBank/DDBJ whole genome shotgun (WGS) entry which is preliminary data.</text>
</comment>
<feature type="repeat" description="WD" evidence="3">
    <location>
        <begin position="1020"/>
        <end position="1061"/>
    </location>
</feature>
<feature type="repeat" description="WD" evidence="3">
    <location>
        <begin position="847"/>
        <end position="888"/>
    </location>
</feature>
<dbReference type="PANTHER" id="PTHR19879">
    <property type="entry name" value="TRANSCRIPTION INITIATION FACTOR TFIID"/>
    <property type="match status" value="1"/>
</dbReference>
<dbReference type="Pfam" id="PF00400">
    <property type="entry name" value="WD40"/>
    <property type="match status" value="14"/>
</dbReference>
<keyword evidence="1 3" id="KW-0853">WD repeat</keyword>
<dbReference type="CDD" id="cd00200">
    <property type="entry name" value="WD40"/>
    <property type="match status" value="2"/>
</dbReference>
<dbReference type="PROSITE" id="PS00678">
    <property type="entry name" value="WD_REPEATS_1"/>
    <property type="match status" value="6"/>
</dbReference>
<sequence>MMPRPERPLGPGDEGVVEFAADLRRLREKAGSPTYRDLGRQAHYSAAALSEAAGGRKLPSLAVALAYVRACGGDDVEWERRWHEVAAKVALAETPPAGREDTEAGSPYVGLAAFELDDAERFFGRERLVEELLTRMSERRFLAVFGPSGVGKSSVLRAGMVARIQAGAQETGELWPTVVFTPGPRPLEECAIQLAAVTGRTAGRLYADLVADPRNLHLGIREALAGRQPPGDLVLVVDQFEEVFTLCQDQRERAKFITALMEAAQAENSRSRVVLGVRADFYKHCSDHPDLAAALSDSQVLVGPMSADELRRAITQPAYRANCTVEGSLLTELVADAVGQSGALPLVSHALLETWRRRRGNTLTLAGYHAAGGIRGALAQTAETVYKGLTRGQQHQAHGLFLRLTALGEGTEDTRRRVAPTELDVDDPDLTAALDKLAKARLLTVGDDTVEIAHEALIGAWPRLRMWLTADREDLRTHRQLTEATQTWASLDHDPGALYRGASLALAQEWAARDTHLDRLNSFERRFLDASITAEAAEKQAAARRHRQLRYLTTGLAFLVLVTTSVGVMSVQQRQEAEEAGRIALSRQLAAQALALLDSRPGTAMLLSVEAFHIAPSAEARSALLSMSAHQAYRTELTGHTDAISEVAFSPDGRTMATPGKDKTVMLWDASRRTNLATLTGHATWLRALAFNLDGSTLATGGDDHKVVLWDVARRKPLATLTGHTAAVNDVAFSPDRRTLASVGADKTVILWDVARRARLATLTGHAGFVQTVAFSPDGRTVVTGGADHAINLWDPATGKLLTTLSGHTQSVDDVAFSPDGRTLASASPDQTVVLWDVRRRTRLATLTGHTGEARTVAFSPDGRTLATAGHDRTVILWDVARRRRLATLHGHTDSIYAVAFQPRGLTLASAGEDSRVILWDPTRLSLVGHTDWVNDVAFSPDGRSLATAGADETVILWGVEGRTRLATFTGRAGPVNAVAFSPDGRTLASVTGTAQHQGGTRDYYLNIWNATGGASPVKLTGHSDMIRNVVFSPDGRILATASSDRRVILWDVARRTRLATLTHEYALNSADFSPDGRILAVGGHHHTVVLWDVANRTRVGTLAHSEMVSSVGFSPDGRTLAFADKNDSVILWDVARRTRLATLTDNEGPVTTLGFSPDGRVLATAGGRTVRLWDPATGERLATLTGQTGPIRAVEVSPDGRTLASAGEDQTVILWNIDTRRTAAHICAALARDLSQDEWNQFLPDVPYRKTCSTA</sequence>
<gene>
    <name evidence="5" type="ORF">GCM10022226_06350</name>
</gene>
<dbReference type="Gene3D" id="3.40.50.300">
    <property type="entry name" value="P-loop containing nucleotide triphosphate hydrolases"/>
    <property type="match status" value="1"/>
</dbReference>
<dbReference type="PRINTS" id="PR00320">
    <property type="entry name" value="GPROTEINBRPT"/>
</dbReference>
<dbReference type="InterPro" id="IPR001680">
    <property type="entry name" value="WD40_rpt"/>
</dbReference>
<reference evidence="6" key="1">
    <citation type="journal article" date="2019" name="Int. J. Syst. Evol. Microbiol.">
        <title>The Global Catalogue of Microorganisms (GCM) 10K type strain sequencing project: providing services to taxonomists for standard genome sequencing and annotation.</title>
        <authorList>
            <consortium name="The Broad Institute Genomics Platform"/>
            <consortium name="The Broad Institute Genome Sequencing Center for Infectious Disease"/>
            <person name="Wu L."/>
            <person name="Ma J."/>
        </authorList>
    </citation>
    <scope>NUCLEOTIDE SEQUENCE [LARGE SCALE GENOMIC DNA]</scope>
    <source>
        <strain evidence="6">JCM 16908</strain>
    </source>
</reference>
<feature type="repeat" description="WD" evidence="3">
    <location>
        <begin position="763"/>
        <end position="804"/>
    </location>
</feature>
<evidence type="ECO:0000256" key="3">
    <source>
        <dbReference type="PROSITE-ProRule" id="PRU00221"/>
    </source>
</evidence>
<keyword evidence="2" id="KW-0677">Repeat</keyword>
<feature type="repeat" description="WD" evidence="3">
    <location>
        <begin position="1061"/>
        <end position="1102"/>
    </location>
</feature>